<dbReference type="GO" id="GO:0046872">
    <property type="term" value="F:metal ion binding"/>
    <property type="evidence" value="ECO:0007669"/>
    <property type="project" value="UniProtKB-KW"/>
</dbReference>
<proteinExistence type="predicted"/>
<feature type="transmembrane region" description="Helical" evidence="8">
    <location>
        <begin position="339"/>
        <end position="361"/>
    </location>
</feature>
<evidence type="ECO:0000256" key="6">
    <source>
        <dbReference type="ARBA" id="ARBA00023136"/>
    </source>
</evidence>
<feature type="transmembrane region" description="Helical" evidence="8">
    <location>
        <begin position="166"/>
        <end position="185"/>
    </location>
</feature>
<comment type="cofactor">
    <cofactor evidence="7">
        <name>Mg(2+)</name>
        <dbReference type="ChEBI" id="CHEBI:18420"/>
    </cofactor>
</comment>
<comment type="caution">
    <text evidence="9">The sequence shown here is derived from an EMBL/GenBank/DDBJ whole genome shotgun (WGS) entry which is preliminary data.</text>
</comment>
<dbReference type="CDD" id="cd06853">
    <property type="entry name" value="GT_WecA_like"/>
    <property type="match status" value="1"/>
</dbReference>
<keyword evidence="3 9" id="KW-0808">Transferase</keyword>
<evidence type="ECO:0000256" key="5">
    <source>
        <dbReference type="ARBA" id="ARBA00022989"/>
    </source>
</evidence>
<dbReference type="InterPro" id="IPR000715">
    <property type="entry name" value="Glycosyl_transferase_4"/>
</dbReference>
<keyword evidence="10" id="KW-1185">Reference proteome</keyword>
<feature type="binding site" evidence="7">
    <location>
        <position position="158"/>
    </location>
    <ligand>
        <name>Mg(2+)</name>
        <dbReference type="ChEBI" id="CHEBI:18420"/>
    </ligand>
</feature>
<evidence type="ECO:0000256" key="3">
    <source>
        <dbReference type="ARBA" id="ARBA00022679"/>
    </source>
</evidence>
<feature type="transmembrane region" description="Helical" evidence="8">
    <location>
        <begin position="259"/>
        <end position="283"/>
    </location>
</feature>
<protein>
    <submittedName>
        <fullName evidence="9">UDP-GlcNAc:undecaprenyl-phosphate GlcNAc-1-phosphate transferase</fullName>
        <ecNumber evidence="9">2.7.8.33</ecNumber>
    </submittedName>
</protein>
<feature type="transmembrane region" description="Helical" evidence="8">
    <location>
        <begin position="134"/>
        <end position="154"/>
    </location>
</feature>
<feature type="transmembrane region" description="Helical" evidence="8">
    <location>
        <begin position="197"/>
        <end position="217"/>
    </location>
</feature>
<dbReference type="PANTHER" id="PTHR22926:SF3">
    <property type="entry name" value="UNDECAPRENYL-PHOSPHATE ALPHA-N-ACETYLGLUCOSAMINYL 1-PHOSPHATE TRANSFERASE"/>
    <property type="match status" value="1"/>
</dbReference>
<sequence>MLSYLIVAVVATAVTAIASYFVLRLSRKYNLAPAVRERDVHDTPTPRLGGVAMFAGMLAAFATGALLPEFRQIYAESTEMWALAGACALIAVIGILDDLLDLDWMVKLGAQFVATGLLAWNGLQIVSLPVGDTLIVGSAVWNFVITVVLMTVVMNAVNFVDGLDGLVAGVAIIANAVFFVYTMLLHDRIGRVDAVTLASFIACIVVAVCAGFLPYNWHRAKMFMGDTGALLVGLLMAASTVSVTGKLNPAALDQKLVLASYIPIILPIAVLALPLADFALAVFRRLRAGQSPFTADRLHLHHRLLNMGHSPVQAVVVFYLGTAVLSTAVLLVFTLQSYTIPLIVLIVGGMVCAMVLLMPIARVRTAIARRSLLALTLRVPNDRSPE</sequence>
<gene>
    <name evidence="9" type="ORF">JOF28_000888</name>
</gene>
<evidence type="ECO:0000256" key="8">
    <source>
        <dbReference type="SAM" id="Phobius"/>
    </source>
</evidence>
<dbReference type="Pfam" id="PF00953">
    <property type="entry name" value="Glycos_transf_4"/>
    <property type="match status" value="1"/>
</dbReference>
<feature type="transmembrane region" description="Helical" evidence="8">
    <location>
        <begin position="6"/>
        <end position="26"/>
    </location>
</feature>
<comment type="subcellular location">
    <subcellularLocation>
        <location evidence="1">Cell membrane</location>
        <topology evidence="1">Multi-pass membrane protein</topology>
    </subcellularLocation>
</comment>
<evidence type="ECO:0000313" key="9">
    <source>
        <dbReference type="EMBL" id="MBP1325656.1"/>
    </source>
</evidence>
<keyword evidence="7" id="KW-0460">Magnesium</keyword>
<keyword evidence="4 8" id="KW-0812">Transmembrane</keyword>
<dbReference type="GO" id="GO:0009103">
    <property type="term" value="P:lipopolysaccharide biosynthetic process"/>
    <property type="evidence" value="ECO:0007669"/>
    <property type="project" value="TreeGrafter"/>
</dbReference>
<dbReference type="GO" id="GO:0044038">
    <property type="term" value="P:cell wall macromolecule biosynthetic process"/>
    <property type="evidence" value="ECO:0007669"/>
    <property type="project" value="TreeGrafter"/>
</dbReference>
<dbReference type="EMBL" id="JAFIDA010000001">
    <property type="protein sequence ID" value="MBP1325656.1"/>
    <property type="molecule type" value="Genomic_DNA"/>
</dbReference>
<dbReference type="RefSeq" id="WP_209704665.1">
    <property type="nucleotide sequence ID" value="NZ_JAFIDA010000001.1"/>
</dbReference>
<evidence type="ECO:0000256" key="7">
    <source>
        <dbReference type="PIRSR" id="PIRSR600715-1"/>
    </source>
</evidence>
<dbReference type="GO" id="GO:0071555">
    <property type="term" value="P:cell wall organization"/>
    <property type="evidence" value="ECO:0007669"/>
    <property type="project" value="TreeGrafter"/>
</dbReference>
<feature type="transmembrane region" description="Helical" evidence="8">
    <location>
        <begin position="108"/>
        <end position="128"/>
    </location>
</feature>
<dbReference type="PANTHER" id="PTHR22926">
    <property type="entry name" value="PHOSPHO-N-ACETYLMURAMOYL-PENTAPEPTIDE-TRANSFERASE"/>
    <property type="match status" value="1"/>
</dbReference>
<reference evidence="9" key="1">
    <citation type="submission" date="2021-02" db="EMBL/GenBank/DDBJ databases">
        <title>Sequencing the genomes of 1000 actinobacteria strains.</title>
        <authorList>
            <person name="Klenk H.-P."/>
        </authorList>
    </citation>
    <scope>NUCLEOTIDE SEQUENCE</scope>
    <source>
        <strain evidence="9">DSM 22850</strain>
    </source>
</reference>
<keyword evidence="5 8" id="KW-1133">Transmembrane helix</keyword>
<keyword evidence="2" id="KW-1003">Cell membrane</keyword>
<evidence type="ECO:0000256" key="2">
    <source>
        <dbReference type="ARBA" id="ARBA00022475"/>
    </source>
</evidence>
<keyword evidence="6 8" id="KW-0472">Membrane</keyword>
<dbReference type="Proteomes" id="UP000675163">
    <property type="component" value="Unassembled WGS sequence"/>
</dbReference>
<evidence type="ECO:0000256" key="4">
    <source>
        <dbReference type="ARBA" id="ARBA00022692"/>
    </source>
</evidence>
<name>A0A940PUU6_9MICO</name>
<evidence type="ECO:0000313" key="10">
    <source>
        <dbReference type="Proteomes" id="UP000675163"/>
    </source>
</evidence>
<keyword evidence="7" id="KW-0479">Metal-binding</keyword>
<feature type="transmembrane region" description="Helical" evidence="8">
    <location>
        <begin position="229"/>
        <end position="247"/>
    </location>
</feature>
<feature type="transmembrane region" description="Helical" evidence="8">
    <location>
        <begin position="312"/>
        <end position="333"/>
    </location>
</feature>
<dbReference type="GO" id="GO:0036380">
    <property type="term" value="F:UDP-N-acetylglucosamine-undecaprenyl-phosphate N-acetylglucosaminephosphotransferase activity"/>
    <property type="evidence" value="ECO:0007669"/>
    <property type="project" value="UniProtKB-EC"/>
</dbReference>
<feature type="binding site" evidence="7">
    <location>
        <position position="226"/>
    </location>
    <ligand>
        <name>Mg(2+)</name>
        <dbReference type="ChEBI" id="CHEBI:18420"/>
    </ligand>
</feature>
<dbReference type="EC" id="2.7.8.33" evidence="9"/>
<organism evidence="9 10">
    <name type="scientific">Leucobacter exalbidus</name>
    <dbReference type="NCBI Taxonomy" id="662960"/>
    <lineage>
        <taxon>Bacteria</taxon>
        <taxon>Bacillati</taxon>
        <taxon>Actinomycetota</taxon>
        <taxon>Actinomycetes</taxon>
        <taxon>Micrococcales</taxon>
        <taxon>Microbacteriaceae</taxon>
        <taxon>Leucobacter</taxon>
    </lineage>
</organism>
<dbReference type="GO" id="GO:0005886">
    <property type="term" value="C:plasma membrane"/>
    <property type="evidence" value="ECO:0007669"/>
    <property type="project" value="UniProtKB-SubCell"/>
</dbReference>
<dbReference type="AlphaFoldDB" id="A0A940PUU6"/>
<feature type="transmembrane region" description="Helical" evidence="8">
    <location>
        <begin position="47"/>
        <end position="68"/>
    </location>
</feature>
<accession>A0A940PUU6</accession>
<evidence type="ECO:0000256" key="1">
    <source>
        <dbReference type="ARBA" id="ARBA00004651"/>
    </source>
</evidence>
<feature type="transmembrane region" description="Helical" evidence="8">
    <location>
        <begin position="80"/>
        <end position="96"/>
    </location>
</feature>